<feature type="transmembrane region" description="Helical" evidence="1">
    <location>
        <begin position="86"/>
        <end position="106"/>
    </location>
</feature>
<evidence type="ECO:0000313" key="2">
    <source>
        <dbReference type="EMBL" id="SDI17956.1"/>
    </source>
</evidence>
<name>A0A1G8IGB6_9FLAO</name>
<protein>
    <submittedName>
        <fullName evidence="2">Uncharacterized protein</fullName>
    </submittedName>
</protein>
<dbReference type="AlphaFoldDB" id="A0A1G8IGB6"/>
<dbReference type="Proteomes" id="UP000199274">
    <property type="component" value="Unassembled WGS sequence"/>
</dbReference>
<reference evidence="3" key="1">
    <citation type="submission" date="2016-10" db="EMBL/GenBank/DDBJ databases">
        <authorList>
            <person name="Varghese N."/>
            <person name="Submissions S."/>
        </authorList>
    </citation>
    <scope>NUCLEOTIDE SEQUENCE [LARGE SCALE GENOMIC DNA]</scope>
    <source>
        <strain evidence="3">CGMCC 1.2747</strain>
    </source>
</reference>
<proteinExistence type="predicted"/>
<accession>A0A1G8IGB6</accession>
<evidence type="ECO:0000313" key="3">
    <source>
        <dbReference type="Proteomes" id="UP000199274"/>
    </source>
</evidence>
<keyword evidence="1" id="KW-0472">Membrane</keyword>
<dbReference type="RefSeq" id="WP_139171463.1">
    <property type="nucleotide sequence ID" value="NZ_FNDB01000026.1"/>
</dbReference>
<dbReference type="OrthoDB" id="1364771at2"/>
<dbReference type="STRING" id="178355.SAMN04488062_12611"/>
<dbReference type="EMBL" id="FNDB01000026">
    <property type="protein sequence ID" value="SDI17956.1"/>
    <property type="molecule type" value="Genomic_DNA"/>
</dbReference>
<organism evidence="2 3">
    <name type="scientific">Flavobacterium omnivorum</name>
    <dbReference type="NCBI Taxonomy" id="178355"/>
    <lineage>
        <taxon>Bacteria</taxon>
        <taxon>Pseudomonadati</taxon>
        <taxon>Bacteroidota</taxon>
        <taxon>Flavobacteriia</taxon>
        <taxon>Flavobacteriales</taxon>
        <taxon>Flavobacteriaceae</taxon>
        <taxon>Flavobacterium</taxon>
    </lineage>
</organism>
<evidence type="ECO:0000256" key="1">
    <source>
        <dbReference type="SAM" id="Phobius"/>
    </source>
</evidence>
<keyword evidence="3" id="KW-1185">Reference proteome</keyword>
<gene>
    <name evidence="2" type="ORF">SAMN04488062_12611</name>
</gene>
<sequence>MNQGTIIVRMSKSSGIYNKANRYSVRVANETTCEMNFKNNRREFIVGTGKHFIEIGNEVSCQKEEVVLSAGQTKIVTINPSCTYHLGRGIMIGLVLTSIVIQFAILRKFTPLMVIPCIGFLFIRKSNFENSFGITQST</sequence>
<keyword evidence="1" id="KW-0812">Transmembrane</keyword>
<keyword evidence="1" id="KW-1133">Transmembrane helix</keyword>